<sequence>MPSTRNVTDKRFDVVVYGATGFTGSLVARYVAAESESAVGNPSAIKWALAARSATKLTQVKEQLKTELPEVDPALIDAIPVVVADSSNEESLVQMVQQTKVVVSLVGPYKLYGELLIKACAENGGALL</sequence>
<dbReference type="GO" id="GO:0005739">
    <property type="term" value="C:mitochondrion"/>
    <property type="evidence" value="ECO:0007669"/>
    <property type="project" value="TreeGrafter"/>
</dbReference>
<dbReference type="GO" id="GO:0009247">
    <property type="term" value="P:glycolipid biosynthetic process"/>
    <property type="evidence" value="ECO:0007669"/>
    <property type="project" value="TreeGrafter"/>
</dbReference>
<dbReference type="Gene3D" id="3.40.50.720">
    <property type="entry name" value="NAD(P)-binding Rossmann-like Domain"/>
    <property type="match status" value="1"/>
</dbReference>
<dbReference type="Pfam" id="PF03435">
    <property type="entry name" value="Sacchrp_dh_NADP"/>
    <property type="match status" value="1"/>
</dbReference>
<dbReference type="PANTHER" id="PTHR12286">
    <property type="entry name" value="SACCHAROPINE DEHYDROGENASE-LIKE OXIDOREDUCTASE"/>
    <property type="match status" value="1"/>
</dbReference>
<dbReference type="SUPFAM" id="SSF51735">
    <property type="entry name" value="NAD(P)-binding Rossmann-fold domains"/>
    <property type="match status" value="1"/>
</dbReference>
<evidence type="ECO:0000259" key="2">
    <source>
        <dbReference type="Pfam" id="PF03435"/>
    </source>
</evidence>
<comment type="caution">
    <text evidence="3">The sequence shown here is derived from an EMBL/GenBank/DDBJ whole genome shotgun (WGS) entry which is preliminary data.</text>
</comment>
<protein>
    <recommendedName>
        <fullName evidence="2">Saccharopine dehydrogenase NADP binding domain-containing protein</fullName>
    </recommendedName>
</protein>
<dbReference type="InterPro" id="IPR051276">
    <property type="entry name" value="Saccharopine_DH-like_oxidrdct"/>
</dbReference>
<comment type="similarity">
    <text evidence="1">Belongs to the saccharopine dehydrogenase family.</text>
</comment>
<dbReference type="InterPro" id="IPR005097">
    <property type="entry name" value="Sacchrp_dh_NADP-bd"/>
</dbReference>
<dbReference type="PANTHER" id="PTHR12286:SF5">
    <property type="entry name" value="SACCHAROPINE DEHYDROGENASE-LIKE OXIDOREDUCTASE"/>
    <property type="match status" value="1"/>
</dbReference>
<dbReference type="GO" id="GO:0005886">
    <property type="term" value="C:plasma membrane"/>
    <property type="evidence" value="ECO:0007669"/>
    <property type="project" value="TreeGrafter"/>
</dbReference>
<feature type="domain" description="Saccharopine dehydrogenase NADP binding" evidence="2">
    <location>
        <begin position="14"/>
        <end position="125"/>
    </location>
</feature>
<evidence type="ECO:0000313" key="4">
    <source>
        <dbReference type="Proteomes" id="UP001162060"/>
    </source>
</evidence>
<dbReference type="AlphaFoldDB" id="A0AAV1TPG0"/>
<accession>A0AAV1TPG0</accession>
<evidence type="ECO:0000313" key="3">
    <source>
        <dbReference type="EMBL" id="CAK7924125.1"/>
    </source>
</evidence>
<name>A0AAV1TPG0_9STRA</name>
<reference evidence="3" key="1">
    <citation type="submission" date="2024-01" db="EMBL/GenBank/DDBJ databases">
        <authorList>
            <person name="Webb A."/>
        </authorList>
    </citation>
    <scope>NUCLEOTIDE SEQUENCE</scope>
    <source>
        <strain evidence="3">Pm1</strain>
    </source>
</reference>
<proteinExistence type="inferred from homology"/>
<gene>
    <name evidence="3" type="ORF">PM001_LOCUS9275</name>
</gene>
<organism evidence="3 4">
    <name type="scientific">Peronospora matthiolae</name>
    <dbReference type="NCBI Taxonomy" id="2874970"/>
    <lineage>
        <taxon>Eukaryota</taxon>
        <taxon>Sar</taxon>
        <taxon>Stramenopiles</taxon>
        <taxon>Oomycota</taxon>
        <taxon>Peronosporomycetes</taxon>
        <taxon>Peronosporales</taxon>
        <taxon>Peronosporaceae</taxon>
        <taxon>Peronospora</taxon>
    </lineage>
</organism>
<dbReference type="GO" id="GO:0005811">
    <property type="term" value="C:lipid droplet"/>
    <property type="evidence" value="ECO:0007669"/>
    <property type="project" value="TreeGrafter"/>
</dbReference>
<dbReference type="InterPro" id="IPR036291">
    <property type="entry name" value="NAD(P)-bd_dom_sf"/>
</dbReference>
<dbReference type="Proteomes" id="UP001162060">
    <property type="component" value="Unassembled WGS sequence"/>
</dbReference>
<evidence type="ECO:0000256" key="1">
    <source>
        <dbReference type="ARBA" id="ARBA00038048"/>
    </source>
</evidence>
<dbReference type="EMBL" id="CAKLBY020000072">
    <property type="protein sequence ID" value="CAK7924125.1"/>
    <property type="molecule type" value="Genomic_DNA"/>
</dbReference>